<keyword evidence="5" id="KW-1185">Reference proteome</keyword>
<name>A0ABM8XSS2_9BURK</name>
<evidence type="ECO:0000256" key="2">
    <source>
        <dbReference type="RuleBase" id="RU003457"/>
    </source>
</evidence>
<dbReference type="PANTHER" id="PTHR13903:SF8">
    <property type="entry name" value="PIRIN"/>
    <property type="match status" value="1"/>
</dbReference>
<accession>A0ABM8XSS2</accession>
<comment type="similarity">
    <text evidence="1 2">Belongs to the pirin family.</text>
</comment>
<organism evidence="4 5">
    <name type="scientific">Cupriavidus pampae</name>
    <dbReference type="NCBI Taxonomy" id="659251"/>
    <lineage>
        <taxon>Bacteria</taxon>
        <taxon>Pseudomonadati</taxon>
        <taxon>Pseudomonadota</taxon>
        <taxon>Betaproteobacteria</taxon>
        <taxon>Burkholderiales</taxon>
        <taxon>Burkholderiaceae</taxon>
        <taxon>Cupriavidus</taxon>
    </lineage>
</organism>
<dbReference type="PANTHER" id="PTHR13903">
    <property type="entry name" value="PIRIN-RELATED"/>
    <property type="match status" value="1"/>
</dbReference>
<sequence length="246" mass="26947">MLVTTHLKPHQYNDQFLAHALRGAASLIDPFIGVDHVWIRGPVFPMNRYVGMSYLTYLFPDSATGLDHRNSLGDHQLIAPGALHWTTAGTGIEIDEQPVDASKVLHCLRISIDLAEARRATNPRTLRLEAEDVLSVESAGAVVRVLLGRFGNARSPLGPPTDVTLLDISLTRRASIEIIISAGQRAFFLPIAGEITVDDQQFSASEFRIPVFLSQASPRRVLVRSSSDERAQAVFFTGPPLAAKCR</sequence>
<dbReference type="EMBL" id="CAJZAG010000011">
    <property type="protein sequence ID" value="CAG9183388.1"/>
    <property type="molecule type" value="Genomic_DNA"/>
</dbReference>
<dbReference type="PIRSF" id="PIRSF006232">
    <property type="entry name" value="Pirin"/>
    <property type="match status" value="1"/>
</dbReference>
<dbReference type="Gene3D" id="2.60.120.10">
    <property type="entry name" value="Jelly Rolls"/>
    <property type="match status" value="1"/>
</dbReference>
<dbReference type="InterPro" id="IPR011051">
    <property type="entry name" value="RmlC_Cupin_sf"/>
</dbReference>
<dbReference type="Pfam" id="PF02678">
    <property type="entry name" value="Pirin"/>
    <property type="match status" value="1"/>
</dbReference>
<dbReference type="SUPFAM" id="SSF51182">
    <property type="entry name" value="RmlC-like cupins"/>
    <property type="match status" value="1"/>
</dbReference>
<dbReference type="InterPro" id="IPR014710">
    <property type="entry name" value="RmlC-like_jellyroll"/>
</dbReference>
<dbReference type="RefSeq" id="WP_223993897.1">
    <property type="nucleotide sequence ID" value="NZ_CAJZAG010000011.1"/>
</dbReference>
<gene>
    <name evidence="4" type="ORF">LMG32289_05364</name>
</gene>
<dbReference type="Proteomes" id="UP000706525">
    <property type="component" value="Unassembled WGS sequence"/>
</dbReference>
<comment type="caution">
    <text evidence="4">The sequence shown here is derived from an EMBL/GenBank/DDBJ whole genome shotgun (WGS) entry which is preliminary data.</text>
</comment>
<feature type="domain" description="Pirin N-terminal" evidence="3">
    <location>
        <begin position="41"/>
        <end position="109"/>
    </location>
</feature>
<reference evidence="4 5" key="1">
    <citation type="submission" date="2021-08" db="EMBL/GenBank/DDBJ databases">
        <authorList>
            <person name="Peeters C."/>
        </authorList>
    </citation>
    <scope>NUCLEOTIDE SEQUENCE [LARGE SCALE GENOMIC DNA]</scope>
    <source>
        <strain evidence="4 5">LMG 32289</strain>
    </source>
</reference>
<evidence type="ECO:0000259" key="3">
    <source>
        <dbReference type="Pfam" id="PF02678"/>
    </source>
</evidence>
<evidence type="ECO:0000256" key="1">
    <source>
        <dbReference type="ARBA" id="ARBA00008416"/>
    </source>
</evidence>
<dbReference type="InterPro" id="IPR012093">
    <property type="entry name" value="Pirin"/>
</dbReference>
<evidence type="ECO:0000313" key="4">
    <source>
        <dbReference type="EMBL" id="CAG9183388.1"/>
    </source>
</evidence>
<proteinExistence type="inferred from homology"/>
<evidence type="ECO:0000313" key="5">
    <source>
        <dbReference type="Proteomes" id="UP000706525"/>
    </source>
</evidence>
<dbReference type="CDD" id="cd02247">
    <property type="entry name" value="cupin_pirin_C"/>
    <property type="match status" value="1"/>
</dbReference>
<protein>
    <recommendedName>
        <fullName evidence="3">Pirin N-terminal domain-containing protein</fullName>
    </recommendedName>
</protein>
<dbReference type="InterPro" id="IPR003829">
    <property type="entry name" value="Pirin_N_dom"/>
</dbReference>